<dbReference type="GO" id="GO:0003677">
    <property type="term" value="F:DNA binding"/>
    <property type="evidence" value="ECO:0007669"/>
    <property type="project" value="UniProtKB-KW"/>
</dbReference>
<keyword evidence="2" id="KW-0902">Two-component regulatory system</keyword>
<keyword evidence="10" id="KW-1185">Reference proteome</keyword>
<dbReference type="eggNOG" id="COG3903">
    <property type="taxonomic scope" value="Bacteria"/>
</dbReference>
<dbReference type="InterPro" id="IPR005158">
    <property type="entry name" value="BTAD"/>
</dbReference>
<dbReference type="EMBL" id="GG657758">
    <property type="protein sequence ID" value="EFL39780.1"/>
    <property type="molecule type" value="Genomic_DNA"/>
</dbReference>
<dbReference type="GO" id="GO:0006355">
    <property type="term" value="P:regulation of DNA-templated transcription"/>
    <property type="evidence" value="ECO:0007669"/>
    <property type="project" value="InterPro"/>
</dbReference>
<dbReference type="Gene3D" id="1.10.10.10">
    <property type="entry name" value="Winged helix-like DNA-binding domain superfamily/Winged helix DNA-binding domain"/>
    <property type="match status" value="1"/>
</dbReference>
<keyword evidence="4" id="KW-0238">DNA-binding</keyword>
<dbReference type="InterPro" id="IPR011990">
    <property type="entry name" value="TPR-like_helical_dom_sf"/>
</dbReference>
<dbReference type="CDD" id="cd15831">
    <property type="entry name" value="BTAD"/>
    <property type="match status" value="1"/>
</dbReference>
<dbReference type="PANTHER" id="PTHR35807">
    <property type="entry name" value="TRANSCRIPTIONAL REGULATOR REDD-RELATED"/>
    <property type="match status" value="1"/>
</dbReference>
<evidence type="ECO:0000256" key="3">
    <source>
        <dbReference type="ARBA" id="ARBA00023015"/>
    </source>
</evidence>
<dbReference type="Gene3D" id="1.25.40.10">
    <property type="entry name" value="Tetratricopeptide repeat domain"/>
    <property type="match status" value="2"/>
</dbReference>
<protein>
    <submittedName>
        <fullName evidence="9">Regulatory protein AfsR</fullName>
    </submittedName>
</protein>
<dbReference type="HOGENOM" id="CLU_004665_2_0_11"/>
<dbReference type="InterPro" id="IPR051677">
    <property type="entry name" value="AfsR-DnrI-RedD_regulator"/>
</dbReference>
<dbReference type="InterPro" id="IPR019734">
    <property type="entry name" value="TPR_rpt"/>
</dbReference>
<evidence type="ECO:0000313" key="9">
    <source>
        <dbReference type="EMBL" id="EFL39780.1"/>
    </source>
</evidence>
<evidence type="ECO:0000259" key="7">
    <source>
        <dbReference type="SMART" id="SM00862"/>
    </source>
</evidence>
<dbReference type="STRING" id="467200.SSRG_02584"/>
<dbReference type="Proteomes" id="UP000002968">
    <property type="component" value="Unassembled WGS sequence"/>
</dbReference>
<keyword evidence="3" id="KW-0805">Transcription regulation</keyword>
<feature type="domain" description="OmpR/PhoB-type" evidence="7">
    <location>
        <begin position="45"/>
        <end position="122"/>
    </location>
</feature>
<dbReference type="PRINTS" id="PR00364">
    <property type="entry name" value="DISEASERSIST"/>
</dbReference>
<dbReference type="InterPro" id="IPR002182">
    <property type="entry name" value="NB-ARC"/>
</dbReference>
<evidence type="ECO:0000259" key="6">
    <source>
        <dbReference type="SMART" id="SM00382"/>
    </source>
</evidence>
<dbReference type="Pfam" id="PF00931">
    <property type="entry name" value="NB-ARC"/>
    <property type="match status" value="1"/>
</dbReference>
<dbReference type="GO" id="GO:0000160">
    <property type="term" value="P:phosphorelay signal transduction system"/>
    <property type="evidence" value="ECO:0007669"/>
    <property type="project" value="UniProtKB-KW"/>
</dbReference>
<dbReference type="Gene3D" id="3.40.50.300">
    <property type="entry name" value="P-loop containing nucleotide triphosphate hydrolases"/>
    <property type="match status" value="1"/>
</dbReference>
<name>D9XWK6_9ACTN</name>
<dbReference type="AlphaFoldDB" id="D9XWK6"/>
<dbReference type="SUPFAM" id="SSF48452">
    <property type="entry name" value="TPR-like"/>
    <property type="match status" value="2"/>
</dbReference>
<evidence type="ECO:0000256" key="2">
    <source>
        <dbReference type="ARBA" id="ARBA00023012"/>
    </source>
</evidence>
<feature type="domain" description="Bacterial transcriptional activator" evidence="8">
    <location>
        <begin position="129"/>
        <end position="274"/>
    </location>
</feature>
<proteinExistence type="inferred from homology"/>
<keyword evidence="5" id="KW-0804">Transcription</keyword>
<dbReference type="SMART" id="SM00862">
    <property type="entry name" value="Trans_reg_C"/>
    <property type="match status" value="1"/>
</dbReference>
<dbReference type="InterPro" id="IPR003593">
    <property type="entry name" value="AAA+_ATPase"/>
</dbReference>
<dbReference type="PANTHER" id="PTHR35807:SF1">
    <property type="entry name" value="TRANSCRIPTIONAL REGULATOR REDD"/>
    <property type="match status" value="1"/>
</dbReference>
<evidence type="ECO:0000313" key="10">
    <source>
        <dbReference type="Proteomes" id="UP000002968"/>
    </source>
</evidence>
<dbReference type="SUPFAM" id="SSF52540">
    <property type="entry name" value="P-loop containing nucleoside triphosphate hydrolases"/>
    <property type="match status" value="1"/>
</dbReference>
<dbReference type="InterPro" id="IPR027417">
    <property type="entry name" value="P-loop_NTPase"/>
</dbReference>
<evidence type="ECO:0000256" key="1">
    <source>
        <dbReference type="ARBA" id="ARBA00005820"/>
    </source>
</evidence>
<dbReference type="SMART" id="SM00382">
    <property type="entry name" value="AAA"/>
    <property type="match status" value="1"/>
</dbReference>
<accession>D9XWK6</accession>
<evidence type="ECO:0000259" key="8">
    <source>
        <dbReference type="SMART" id="SM01043"/>
    </source>
</evidence>
<dbReference type="InterPro" id="IPR016032">
    <property type="entry name" value="Sig_transdc_resp-reg_C-effctor"/>
</dbReference>
<dbReference type="GO" id="GO:0043531">
    <property type="term" value="F:ADP binding"/>
    <property type="evidence" value="ECO:0007669"/>
    <property type="project" value="InterPro"/>
</dbReference>
<comment type="similarity">
    <text evidence="1">Belongs to the AfsR/DnrI/RedD regulatory family.</text>
</comment>
<reference evidence="9" key="1">
    <citation type="submission" date="2009-02" db="EMBL/GenBank/DDBJ databases">
        <title>Annotation of Streptomyces griseoflavus strain Tu4000.</title>
        <authorList>
            <consortium name="The Broad Institute Genome Sequencing Platform"/>
            <consortium name="Broad Institute Microbial Sequencing Center"/>
            <person name="Fischbach M."/>
            <person name="Godfrey P."/>
            <person name="Ward D."/>
            <person name="Young S."/>
            <person name="Zeng Q."/>
            <person name="Koehrsen M."/>
            <person name="Alvarado L."/>
            <person name="Berlin A.M."/>
            <person name="Bochicchio J."/>
            <person name="Borenstein D."/>
            <person name="Chapman S.B."/>
            <person name="Chen Z."/>
            <person name="Engels R."/>
            <person name="Freedman E."/>
            <person name="Gellesch M."/>
            <person name="Goldberg J."/>
            <person name="Griggs A."/>
            <person name="Gujja S."/>
            <person name="Heilman E.R."/>
            <person name="Heiman D.I."/>
            <person name="Hepburn T.A."/>
            <person name="Howarth C."/>
            <person name="Jen D."/>
            <person name="Larson L."/>
            <person name="Lewis B."/>
            <person name="Mehta T."/>
            <person name="Park D."/>
            <person name="Pearson M."/>
            <person name="Richards J."/>
            <person name="Roberts A."/>
            <person name="Saif S."/>
            <person name="Shea T.D."/>
            <person name="Shenoy N."/>
            <person name="Sisk P."/>
            <person name="Stolte C."/>
            <person name="Sykes S.N."/>
            <person name="Thomson T."/>
            <person name="Walk T."/>
            <person name="White J."/>
            <person name="Yandava C."/>
            <person name="Straight P."/>
            <person name="Clardy J."/>
            <person name="Hung D."/>
            <person name="Kolter R."/>
            <person name="Mekalanos J."/>
            <person name="Walker S."/>
            <person name="Walsh C.T."/>
            <person name="Wieland-Brown L.C."/>
            <person name="Haas B."/>
            <person name="Nusbaum C."/>
            <person name="Birren B."/>
        </authorList>
    </citation>
    <scope>NUCLEOTIDE SEQUENCE [LARGE SCALE GENOMIC DNA]</scope>
    <source>
        <strain evidence="9">Tu4000</strain>
    </source>
</reference>
<dbReference type="InterPro" id="IPR036388">
    <property type="entry name" value="WH-like_DNA-bd_sf"/>
</dbReference>
<sequence length="989" mass="107154">MFGDCVYGYAGRTVTGCHGLCGGKRMGEPIFGVLGPLRVRARGAPEPLPLGGPKPRAVLATLLLEPGAFVSLDVLTEVLWPGGAPRSAVANVRTYVRTVRAALRAAGIVTDGLRTLPSGYTLDAGPGDHDMLLFEHLLERARAARDQGDDGAALRGYDTALALWRGGVLQDLPPSVVWDPVIARIEGLRSLAVDECLRVRLRLGDYAPLVADLRTRLAEDPLREDLWQMLVRALYGAGRVTESRVAYAEAERVLAAELGVAPGAPLRATGEEVNGQVAGRRAAPVTPVCQLPMDVPDFTGREGEIATLEELLSGAGRRPVVAVVSGLPGSGKSTLIVHVAHRVRRLFPDGQLFVDLGGMSGRPREAADVLAEMLRGLGVIDNAIPTEPGERAALLRSRLATRRFLIVLDDASTSAQIRPLLPGTGGSAVLVGSRRRMPSLPAYHCPLGVMRHDEARTLLGRIVGEERLRGADAHADRVLAGCGSLPLAVRIAGARLANRPGWTVAALADFLHDERDRLDRLRAGELEVRASAELSYRHLPEHAATAFRAFGRLPGEAVPGWLVAVAMGHAEEPSRVLETLLDEHLVEVVGTDPLGLQRYRMHDLLRIYARELTKADDPGVRREHGLRTVDALIALARCANAAMPTRFLGVLGETVPLPGPAAGIARAVRTRPVEWFESERRVLVTAVESALRFGDHARAGDLAVELAGFFDMRGYYDDWLRTHRLALQAGPAPSDTRSAALLRNLGQLHLYQDRYADALTAFTRSREVFTALGHRSGEAVARLGIGSVHRVTGDLDSALASFTEARHAFRAAADRHGEAIAHNAIASVWLDRGDADAAAPWLDDALTLSRDVGDRHREAQVRRRIAVLHELRGTPHMARAELERALGIFDELTDTHCAAYVQQSIGELCLRQGDAGRASALLVDALAVQQRLGDRRAEARVACLLGELHHATGRKQTARRYFHRSLSAYRRLDVRDEAELVDAKLRSLR</sequence>
<dbReference type="eggNOG" id="COG3629">
    <property type="taxonomic scope" value="Bacteria"/>
</dbReference>
<dbReference type="SMART" id="SM00028">
    <property type="entry name" value="TPR"/>
    <property type="match status" value="7"/>
</dbReference>
<feature type="domain" description="AAA+ ATPase" evidence="6">
    <location>
        <begin position="318"/>
        <end position="591"/>
    </location>
</feature>
<dbReference type="InterPro" id="IPR001867">
    <property type="entry name" value="OmpR/PhoB-type_DNA-bd"/>
</dbReference>
<dbReference type="Pfam" id="PF13424">
    <property type="entry name" value="TPR_12"/>
    <property type="match status" value="2"/>
</dbReference>
<evidence type="ECO:0000256" key="5">
    <source>
        <dbReference type="ARBA" id="ARBA00023163"/>
    </source>
</evidence>
<gene>
    <name evidence="9" type="ORF">SSRG_02584</name>
</gene>
<evidence type="ECO:0000256" key="4">
    <source>
        <dbReference type="ARBA" id="ARBA00023125"/>
    </source>
</evidence>
<dbReference type="SMART" id="SM01043">
    <property type="entry name" value="BTAD"/>
    <property type="match status" value="1"/>
</dbReference>
<dbReference type="Pfam" id="PF03704">
    <property type="entry name" value="BTAD"/>
    <property type="match status" value="1"/>
</dbReference>
<organism evidence="9 10">
    <name type="scientific">Streptomyces griseoflavus Tu4000</name>
    <dbReference type="NCBI Taxonomy" id="467200"/>
    <lineage>
        <taxon>Bacteria</taxon>
        <taxon>Bacillati</taxon>
        <taxon>Actinomycetota</taxon>
        <taxon>Actinomycetes</taxon>
        <taxon>Kitasatosporales</taxon>
        <taxon>Streptomycetaceae</taxon>
        <taxon>Streptomyces</taxon>
    </lineage>
</organism>
<dbReference type="SUPFAM" id="SSF46894">
    <property type="entry name" value="C-terminal effector domain of the bipartite response regulators"/>
    <property type="match status" value="1"/>
</dbReference>